<dbReference type="Gene3D" id="1.10.10.60">
    <property type="entry name" value="Homeodomain-like"/>
    <property type="match status" value="1"/>
</dbReference>
<dbReference type="PANTHER" id="PTHR43280">
    <property type="entry name" value="ARAC-FAMILY TRANSCRIPTIONAL REGULATOR"/>
    <property type="match status" value="1"/>
</dbReference>
<dbReference type="PROSITE" id="PS00041">
    <property type="entry name" value="HTH_ARAC_FAMILY_1"/>
    <property type="match status" value="1"/>
</dbReference>
<dbReference type="PANTHER" id="PTHR43280:SF2">
    <property type="entry name" value="HTH-TYPE TRANSCRIPTIONAL REGULATOR EXSA"/>
    <property type="match status" value="1"/>
</dbReference>
<evidence type="ECO:0000256" key="3">
    <source>
        <dbReference type="ARBA" id="ARBA00023163"/>
    </source>
</evidence>
<proteinExistence type="predicted"/>
<protein>
    <submittedName>
        <fullName evidence="5">Transcriptional regulator, AraC family</fullName>
    </submittedName>
</protein>
<accession>A0A0G3BR16</accession>
<dbReference type="EMBL" id="CP011371">
    <property type="protein sequence ID" value="AKJ31867.1"/>
    <property type="molecule type" value="Genomic_DNA"/>
</dbReference>
<organism evidence="5 6">
    <name type="scientific">Caldimonas brevitalea</name>
    <dbReference type="NCBI Taxonomy" id="413882"/>
    <lineage>
        <taxon>Bacteria</taxon>
        <taxon>Pseudomonadati</taxon>
        <taxon>Pseudomonadota</taxon>
        <taxon>Betaproteobacteria</taxon>
        <taxon>Burkholderiales</taxon>
        <taxon>Sphaerotilaceae</taxon>
        <taxon>Caldimonas</taxon>
    </lineage>
</organism>
<reference evidence="5 6" key="1">
    <citation type="submission" date="2015-05" db="EMBL/GenBank/DDBJ databases">
        <authorList>
            <person name="Tang B."/>
            <person name="Yu Y."/>
        </authorList>
    </citation>
    <scope>NUCLEOTIDE SEQUENCE [LARGE SCALE GENOMIC DNA]</scope>
    <source>
        <strain evidence="5 6">DSM 7029</strain>
    </source>
</reference>
<evidence type="ECO:0000256" key="2">
    <source>
        <dbReference type="ARBA" id="ARBA00023125"/>
    </source>
</evidence>
<evidence type="ECO:0000259" key="4">
    <source>
        <dbReference type="PROSITE" id="PS01124"/>
    </source>
</evidence>
<keyword evidence="3" id="KW-0804">Transcription</keyword>
<name>A0A0G3BR16_9BURK</name>
<dbReference type="InterPro" id="IPR018062">
    <property type="entry name" value="HTH_AraC-typ_CS"/>
</dbReference>
<dbReference type="KEGG" id="pbh:AAW51_5176"/>
<keyword evidence="6" id="KW-1185">Reference proteome</keyword>
<keyword evidence="1" id="KW-0805">Transcription regulation</keyword>
<dbReference type="SMART" id="SM00342">
    <property type="entry name" value="HTH_ARAC"/>
    <property type="match status" value="1"/>
</dbReference>
<dbReference type="InterPro" id="IPR018060">
    <property type="entry name" value="HTH_AraC"/>
</dbReference>
<keyword evidence="2" id="KW-0238">DNA-binding</keyword>
<dbReference type="Proteomes" id="UP000035352">
    <property type="component" value="Chromosome"/>
</dbReference>
<evidence type="ECO:0000313" key="5">
    <source>
        <dbReference type="EMBL" id="AKJ31867.1"/>
    </source>
</evidence>
<dbReference type="AlphaFoldDB" id="A0A0G3BR16"/>
<feature type="domain" description="HTH araC/xylS-type" evidence="4">
    <location>
        <begin position="179"/>
        <end position="277"/>
    </location>
</feature>
<sequence length="282" mass="31172">MPSGEEHLGASAPHCAKFYAARVAQPHAVIDAAAPRDHLYRLGAHGFIFTSAGFCSTHTQRHAATLLISATGRSFELRVGTRRIHAAAAFVPPLTARSLHAVDAALVSVNVTPLHDSFAHLACIPAPSALDWGAFAPLQPSLQAAYEGRLELRDAPALFASTLQCLWAHLPVPSPRITEHLLRARELVHTRGYASLREMACEMHLSEDQTSRVVARALGIPLKSYLAWDKMLAACEWIWRHKPLTEVAHLAGYHDLAHLTRSFRRQFGAPPSYFRDRTRVYF</sequence>
<dbReference type="GO" id="GO:0003700">
    <property type="term" value="F:DNA-binding transcription factor activity"/>
    <property type="evidence" value="ECO:0007669"/>
    <property type="project" value="InterPro"/>
</dbReference>
<gene>
    <name evidence="5" type="ORF">AAW51_5176</name>
</gene>
<dbReference type="GO" id="GO:0043565">
    <property type="term" value="F:sequence-specific DNA binding"/>
    <property type="evidence" value="ECO:0007669"/>
    <property type="project" value="InterPro"/>
</dbReference>
<dbReference type="InterPro" id="IPR009057">
    <property type="entry name" value="Homeodomain-like_sf"/>
</dbReference>
<dbReference type="Pfam" id="PF12833">
    <property type="entry name" value="HTH_18"/>
    <property type="match status" value="1"/>
</dbReference>
<dbReference type="PROSITE" id="PS01124">
    <property type="entry name" value="HTH_ARAC_FAMILY_2"/>
    <property type="match status" value="1"/>
</dbReference>
<dbReference type="SUPFAM" id="SSF46689">
    <property type="entry name" value="Homeodomain-like"/>
    <property type="match status" value="1"/>
</dbReference>
<dbReference type="STRING" id="413882.AAW51_5176"/>
<evidence type="ECO:0000256" key="1">
    <source>
        <dbReference type="ARBA" id="ARBA00023015"/>
    </source>
</evidence>
<evidence type="ECO:0000313" key="6">
    <source>
        <dbReference type="Proteomes" id="UP000035352"/>
    </source>
</evidence>